<organism evidence="2 3">
    <name type="scientific">Folsomia candida</name>
    <name type="common">Springtail</name>
    <dbReference type="NCBI Taxonomy" id="158441"/>
    <lineage>
        <taxon>Eukaryota</taxon>
        <taxon>Metazoa</taxon>
        <taxon>Ecdysozoa</taxon>
        <taxon>Arthropoda</taxon>
        <taxon>Hexapoda</taxon>
        <taxon>Collembola</taxon>
        <taxon>Entomobryomorpha</taxon>
        <taxon>Isotomoidea</taxon>
        <taxon>Isotomidae</taxon>
        <taxon>Proisotominae</taxon>
        <taxon>Folsomia</taxon>
    </lineage>
</organism>
<keyword evidence="1" id="KW-0812">Transmembrane</keyword>
<protein>
    <recommendedName>
        <fullName evidence="4">Gustatory receptor</fullName>
    </recommendedName>
</protein>
<keyword evidence="1" id="KW-1133">Transmembrane helix</keyword>
<keyword evidence="3" id="KW-1185">Reference proteome</keyword>
<evidence type="ECO:0000313" key="3">
    <source>
        <dbReference type="Proteomes" id="UP000198287"/>
    </source>
</evidence>
<name>A0A226DXM1_FOLCA</name>
<accession>A0A226DXM1</accession>
<dbReference type="Proteomes" id="UP000198287">
    <property type="component" value="Unassembled WGS sequence"/>
</dbReference>
<feature type="transmembrane region" description="Helical" evidence="1">
    <location>
        <begin position="354"/>
        <end position="373"/>
    </location>
</feature>
<feature type="transmembrane region" description="Helical" evidence="1">
    <location>
        <begin position="83"/>
        <end position="105"/>
    </location>
</feature>
<feature type="transmembrane region" description="Helical" evidence="1">
    <location>
        <begin position="211"/>
        <end position="231"/>
    </location>
</feature>
<proteinExistence type="predicted"/>
<keyword evidence="1" id="KW-0472">Membrane</keyword>
<feature type="transmembrane region" description="Helical" evidence="1">
    <location>
        <begin position="323"/>
        <end position="342"/>
    </location>
</feature>
<reference evidence="2 3" key="1">
    <citation type="submission" date="2015-12" db="EMBL/GenBank/DDBJ databases">
        <title>The genome of Folsomia candida.</title>
        <authorList>
            <person name="Faddeeva A."/>
            <person name="Derks M.F."/>
            <person name="Anvar Y."/>
            <person name="Smit S."/>
            <person name="Van Straalen N."/>
            <person name="Roelofs D."/>
        </authorList>
    </citation>
    <scope>NUCLEOTIDE SEQUENCE [LARGE SCALE GENOMIC DNA]</scope>
    <source>
        <strain evidence="2 3">VU population</strain>
        <tissue evidence="2">Whole body</tissue>
    </source>
</reference>
<feature type="transmembrane region" description="Helical" evidence="1">
    <location>
        <begin position="262"/>
        <end position="280"/>
    </location>
</feature>
<evidence type="ECO:0000313" key="2">
    <source>
        <dbReference type="EMBL" id="OXA49441.1"/>
    </source>
</evidence>
<dbReference type="EMBL" id="LNIX01000010">
    <property type="protein sequence ID" value="OXA49441.1"/>
    <property type="molecule type" value="Genomic_DNA"/>
</dbReference>
<comment type="caution">
    <text evidence="2">The sequence shown here is derived from an EMBL/GenBank/DDBJ whole genome shotgun (WGS) entry which is preliminary data.</text>
</comment>
<dbReference type="AlphaFoldDB" id="A0A226DXM1"/>
<gene>
    <name evidence="2" type="ORF">Fcan01_15401</name>
</gene>
<feature type="transmembrane region" description="Helical" evidence="1">
    <location>
        <begin position="187"/>
        <end position="205"/>
    </location>
</feature>
<sequence length="453" mass="51357">MHFRAAGYTVLAAVAFASRTKFRLKFDQFLTEIMDKHNRLAMLGQKLFVDRYPFLYKPAIYICLTNGRISLSRVKRKFDALQTVFPVLIMVGIVYACGRAMSIVAPASPRALMDVRIWAWSCITLISFCGAFFYYLWEIKGKETTIFWANEMFQLELNLKKANVPTMQSNGQGDTLLDTFILLGLKLFLWAGYLLTPLLTVILMVRGLDPQFYIVEYARTAYPFIFVLVRAVTFNNSLLFNVFLLVGRFFAMTSALYEVERIMAILIGAVYITINIASTIVEQLTKIVRINRRRIQAGQFHSHIMYYVMMQVALQAVEDGLKVTLVMVIFVGTVTLVTITFVTVRLGHFMHGSLLVFLVSVGVFTFLFAKTMLTRTCGAFKNAKLLRSFKDVDILLGMRHDVRKVYWRNVGRLSVVKIPIGVGSAVFTTVNGSLNVRLSSLLAELCVNALILF</sequence>
<evidence type="ECO:0000256" key="1">
    <source>
        <dbReference type="SAM" id="Phobius"/>
    </source>
</evidence>
<evidence type="ECO:0008006" key="4">
    <source>
        <dbReference type="Google" id="ProtNLM"/>
    </source>
</evidence>
<feature type="transmembrane region" description="Helical" evidence="1">
    <location>
        <begin position="238"/>
        <end position="256"/>
    </location>
</feature>
<feature type="transmembrane region" description="Helical" evidence="1">
    <location>
        <begin position="117"/>
        <end position="137"/>
    </location>
</feature>